<feature type="transmembrane region" description="Helical" evidence="2">
    <location>
        <begin position="25"/>
        <end position="54"/>
    </location>
</feature>
<accession>A0A6J5XVT2</accession>
<keyword evidence="2" id="KW-0472">Membrane</keyword>
<evidence type="ECO:0000313" key="4">
    <source>
        <dbReference type="Proteomes" id="UP000507245"/>
    </source>
</evidence>
<reference evidence="4" key="1">
    <citation type="journal article" date="2020" name="Genome Biol.">
        <title>Gamete binning: chromosome-level and haplotype-resolved genome assembly enabled by high-throughput single-cell sequencing of gamete genomes.</title>
        <authorList>
            <person name="Campoy J.A."/>
            <person name="Sun H."/>
            <person name="Goel M."/>
            <person name="Jiao W.-B."/>
            <person name="Folz-Donahue K."/>
            <person name="Wang N."/>
            <person name="Rubio M."/>
            <person name="Liu C."/>
            <person name="Kukat C."/>
            <person name="Ruiz D."/>
            <person name="Huettel B."/>
            <person name="Schneeberger K."/>
        </authorList>
    </citation>
    <scope>NUCLEOTIDE SEQUENCE [LARGE SCALE GENOMIC DNA]</scope>
    <source>
        <strain evidence="4">cv. Rojo Pasion</strain>
    </source>
</reference>
<keyword evidence="2" id="KW-1133">Transmembrane helix</keyword>
<feature type="region of interest" description="Disordered" evidence="1">
    <location>
        <begin position="275"/>
        <end position="306"/>
    </location>
</feature>
<proteinExistence type="predicted"/>
<dbReference type="Gene3D" id="1.20.1250.20">
    <property type="entry name" value="MFS general substrate transporter like domains"/>
    <property type="match status" value="1"/>
</dbReference>
<dbReference type="InterPro" id="IPR036259">
    <property type="entry name" value="MFS_trans_sf"/>
</dbReference>
<dbReference type="AlphaFoldDB" id="A0A6J5XVT2"/>
<keyword evidence="4" id="KW-1185">Reference proteome</keyword>
<keyword evidence="2" id="KW-0812">Transmembrane</keyword>
<evidence type="ECO:0000256" key="1">
    <source>
        <dbReference type="SAM" id="MobiDB-lite"/>
    </source>
</evidence>
<dbReference type="EMBL" id="CAEKKB010000006">
    <property type="protein sequence ID" value="CAB4315104.1"/>
    <property type="molecule type" value="Genomic_DNA"/>
</dbReference>
<evidence type="ECO:0000256" key="2">
    <source>
        <dbReference type="SAM" id="Phobius"/>
    </source>
</evidence>
<feature type="transmembrane region" description="Helical" evidence="2">
    <location>
        <begin position="211"/>
        <end position="231"/>
    </location>
</feature>
<organism evidence="3 4">
    <name type="scientific">Prunus armeniaca</name>
    <name type="common">Apricot</name>
    <name type="synonym">Armeniaca vulgaris</name>
    <dbReference type="NCBI Taxonomy" id="36596"/>
    <lineage>
        <taxon>Eukaryota</taxon>
        <taxon>Viridiplantae</taxon>
        <taxon>Streptophyta</taxon>
        <taxon>Embryophyta</taxon>
        <taxon>Tracheophyta</taxon>
        <taxon>Spermatophyta</taxon>
        <taxon>Magnoliopsida</taxon>
        <taxon>eudicotyledons</taxon>
        <taxon>Gunneridae</taxon>
        <taxon>Pentapetalae</taxon>
        <taxon>rosids</taxon>
        <taxon>fabids</taxon>
        <taxon>Rosales</taxon>
        <taxon>Rosaceae</taxon>
        <taxon>Amygdaloideae</taxon>
        <taxon>Amygdaleae</taxon>
        <taxon>Prunus</taxon>
    </lineage>
</organism>
<sequence length="306" mass="32493">MPNSSEDPEEPNASDLSIIECVCTLIGSACLCVAPVIGCAIALIDLLISCVAAASACRALLTDRVKEGFADEINAGMLAYVLHKRLVIQTVFKLSNVVKKLSVAANKVSQTPQSTSCKTERSPCPHQTHLILLTSPARVANEALQVAVTPQLGLVVLTLSKDLIPAFQNHQDDCILCGLAESTHHTLIMSIMASYLTGAWELSITHAAAIVNLYSGVVCIMPVGMICIVYMTGYTGSYWMILLPRFAFTAGLVLLAMSTPPVLARATGTCSAYKSISSKGPKGRARGGKPKMVFPQQKSDRARSGA</sequence>
<gene>
    <name evidence="3" type="ORF">ORAREDHAP_LOCUS39688</name>
</gene>
<name>A0A6J5XVT2_PRUAR</name>
<feature type="transmembrane region" description="Helical" evidence="2">
    <location>
        <begin position="237"/>
        <end position="257"/>
    </location>
</feature>
<dbReference type="Proteomes" id="UP000507245">
    <property type="component" value="Unassembled WGS sequence"/>
</dbReference>
<protein>
    <submittedName>
        <fullName evidence="3">Uncharacterized protein</fullName>
    </submittedName>
</protein>
<evidence type="ECO:0000313" key="3">
    <source>
        <dbReference type="EMBL" id="CAB4315104.1"/>
    </source>
</evidence>